<comment type="caution">
    <text evidence="1">The sequence shown here is derived from an EMBL/GenBank/DDBJ whole genome shotgun (WGS) entry which is preliminary data.</text>
</comment>
<keyword evidence="2" id="KW-1185">Reference proteome</keyword>
<dbReference type="AlphaFoldDB" id="A0AAV4CQ45"/>
<accession>A0AAV4CQ45</accession>
<evidence type="ECO:0000313" key="1">
    <source>
        <dbReference type="EMBL" id="GFO34009.1"/>
    </source>
</evidence>
<dbReference type="Proteomes" id="UP000735302">
    <property type="component" value="Unassembled WGS sequence"/>
</dbReference>
<proteinExistence type="predicted"/>
<evidence type="ECO:0000313" key="2">
    <source>
        <dbReference type="Proteomes" id="UP000735302"/>
    </source>
</evidence>
<organism evidence="1 2">
    <name type="scientific">Plakobranchus ocellatus</name>
    <dbReference type="NCBI Taxonomy" id="259542"/>
    <lineage>
        <taxon>Eukaryota</taxon>
        <taxon>Metazoa</taxon>
        <taxon>Spiralia</taxon>
        <taxon>Lophotrochozoa</taxon>
        <taxon>Mollusca</taxon>
        <taxon>Gastropoda</taxon>
        <taxon>Heterobranchia</taxon>
        <taxon>Euthyneura</taxon>
        <taxon>Panpulmonata</taxon>
        <taxon>Sacoglossa</taxon>
        <taxon>Placobranchoidea</taxon>
        <taxon>Plakobranchidae</taxon>
        <taxon>Plakobranchus</taxon>
    </lineage>
</organism>
<reference evidence="1 2" key="1">
    <citation type="journal article" date="2021" name="Elife">
        <title>Chloroplast acquisition without the gene transfer in kleptoplastic sea slugs, Plakobranchus ocellatus.</title>
        <authorList>
            <person name="Maeda T."/>
            <person name="Takahashi S."/>
            <person name="Yoshida T."/>
            <person name="Shimamura S."/>
            <person name="Takaki Y."/>
            <person name="Nagai Y."/>
            <person name="Toyoda A."/>
            <person name="Suzuki Y."/>
            <person name="Arimoto A."/>
            <person name="Ishii H."/>
            <person name="Satoh N."/>
            <person name="Nishiyama T."/>
            <person name="Hasebe M."/>
            <person name="Maruyama T."/>
            <person name="Minagawa J."/>
            <person name="Obokata J."/>
            <person name="Shigenobu S."/>
        </authorList>
    </citation>
    <scope>NUCLEOTIDE SEQUENCE [LARGE SCALE GENOMIC DNA]</scope>
</reference>
<protein>
    <recommendedName>
        <fullName evidence="3">Vitellogenin</fullName>
    </recommendedName>
</protein>
<evidence type="ECO:0008006" key="3">
    <source>
        <dbReference type="Google" id="ProtNLM"/>
    </source>
</evidence>
<sequence>MRWALALQVYNFDVQYIKATLSCEIKNDPSLQTFSGEAEALPFPCRYLASHVQTTLLNKLGQPIGTCEARVRIERHPYALYSRVIATQKPKRHSYALYPRVIATDKPYRDINALSIPVS</sequence>
<name>A0AAV4CQ45_9GAST</name>
<dbReference type="EMBL" id="BLXT01006860">
    <property type="protein sequence ID" value="GFO34009.1"/>
    <property type="molecule type" value="Genomic_DNA"/>
</dbReference>
<gene>
    <name evidence="1" type="ORF">PoB_006051400</name>
</gene>